<accession>H8XRB7</accession>
<dbReference type="InterPro" id="IPR000297">
    <property type="entry name" value="PPIase_PpiC"/>
</dbReference>
<gene>
    <name evidence="13" type="ordered locus">KQS_12215</name>
</gene>
<dbReference type="HOGENOM" id="CLU_023843_0_1_10"/>
<dbReference type="KEGG" id="fin:KQS_12215"/>
<keyword evidence="11 13" id="KW-0413">Isomerase</keyword>
<evidence type="ECO:0000259" key="12">
    <source>
        <dbReference type="PROSITE" id="PS50198"/>
    </source>
</evidence>
<keyword evidence="5" id="KW-1133">Transmembrane helix</keyword>
<dbReference type="SUPFAM" id="SSF109998">
    <property type="entry name" value="Triger factor/SurA peptide-binding domain-like"/>
    <property type="match status" value="1"/>
</dbReference>
<keyword evidence="7" id="KW-0143">Chaperone</keyword>
<evidence type="ECO:0000256" key="2">
    <source>
        <dbReference type="ARBA" id="ARBA00022475"/>
    </source>
</evidence>
<organism evidence="13 14">
    <name type="scientific">Flavobacterium indicum (strain DSM 17447 / CIP 109464 / GPTSA100-9)</name>
    <dbReference type="NCBI Taxonomy" id="1094466"/>
    <lineage>
        <taxon>Bacteria</taxon>
        <taxon>Pseudomonadati</taxon>
        <taxon>Bacteroidota</taxon>
        <taxon>Flavobacteriia</taxon>
        <taxon>Flavobacteriales</taxon>
        <taxon>Flavobacteriaceae</taxon>
        <taxon>Flavobacterium</taxon>
    </lineage>
</organism>
<dbReference type="EMBL" id="HE774682">
    <property type="protein sequence ID" value="CCG54351.1"/>
    <property type="molecule type" value="Genomic_DNA"/>
</dbReference>
<evidence type="ECO:0000256" key="3">
    <source>
        <dbReference type="ARBA" id="ARBA00022519"/>
    </source>
</evidence>
<reference evidence="13 14" key="1">
    <citation type="journal article" date="2012" name="J. Bacteriol.">
        <title>Complete Genome Sequence of Flavobacterium indicum GPSTA100-9T, Isolated from Warm Spring Water.</title>
        <authorList>
            <person name="Barbier P."/>
            <person name="Houel A."/>
            <person name="Loux V."/>
            <person name="Poulain J."/>
            <person name="Bernardet J.F."/>
            <person name="Touchon M."/>
            <person name="Duchaud E."/>
        </authorList>
    </citation>
    <scope>NUCLEOTIDE SEQUENCE [LARGE SCALE GENOMIC DNA]</scope>
    <source>
        <strain evidence="14">DSM 17447 / CIP 109464 / GPTSA100-9</strain>
    </source>
</reference>
<evidence type="ECO:0000256" key="6">
    <source>
        <dbReference type="ARBA" id="ARBA00023136"/>
    </source>
</evidence>
<dbReference type="PANTHER" id="PTHR47529">
    <property type="entry name" value="PEPTIDYL-PROLYL CIS-TRANS ISOMERASE D"/>
    <property type="match status" value="1"/>
</dbReference>
<evidence type="ECO:0000256" key="4">
    <source>
        <dbReference type="ARBA" id="ARBA00022692"/>
    </source>
</evidence>
<dbReference type="RefSeq" id="WP_014389469.1">
    <property type="nucleotide sequence ID" value="NC_017025.1"/>
</dbReference>
<dbReference type="Proteomes" id="UP000007599">
    <property type="component" value="Chromosome I"/>
</dbReference>
<evidence type="ECO:0000313" key="13">
    <source>
        <dbReference type="EMBL" id="CCG54351.1"/>
    </source>
</evidence>
<protein>
    <recommendedName>
        <fullName evidence="9">Periplasmic chaperone PpiD</fullName>
    </recommendedName>
    <alternativeName>
        <fullName evidence="10">Periplasmic folding chaperone</fullName>
    </alternativeName>
</protein>
<evidence type="ECO:0000256" key="7">
    <source>
        <dbReference type="ARBA" id="ARBA00023186"/>
    </source>
</evidence>
<evidence type="ECO:0000256" key="9">
    <source>
        <dbReference type="ARBA" id="ARBA00040743"/>
    </source>
</evidence>
<keyword evidence="14" id="KW-1185">Reference proteome</keyword>
<sequence length="703" mass="76985">MAILSKIRQRSILLILIIALALFSFVLADVIKSGGFSGSSNKVGSINGTDVDYQEFMQKVSNAEKSQQGMTTTQAINNVWEQEVRKVLLNEQYEKIGLVLGKDQIMGVIKNHPQYSQAPQFLNAAGKFDEKKFEEYIKSLQNAPDQTTWQQWLAFENDLQDYAKEQIYNTLIKSSVYTTKAEGKAKYERETNKVDFDFVSVAYSTVSDDQVKVTDEEIIAYMKKNPKKYKYDNTRTLEFVVIDNKPSKEDENAMKTKIDGLLKGGVVYNSKTGKNDTIPGFGAAKNIAEFVNSNSDLKFDSTYVAKKDLSPEFGEQLFNLAPGQVYGPYVEGGYYKLTRLVGRKSNANAKVSHILIAYKGASSAAPTVKLTKEEAKAKADNLLAQVQANPGNFGMLAMANSDDQGSKQNGGVYDNVAPGQMVKPFDNFLFNNPVGKMGVVETDFGFHVMRVEAKYDAVALGTVGLKIQPSEKTENANYAKANKFEADATANGIEKAAKASGLKVAPSASVRAYDENINGLGIQRQIVSWAFNEETAEGAVKRFDIPNVGFAVVSLKAKNDNGLLPIDLAKQSVEPLIKNEKKAEIIRKKMNGATLEAVSKASGATITPVIGLSLGNPVLPNIGYEPKVVGTALGLAQNKTSKLIDGNMGVYMVKTKLYSKAPVIKDFTSQIDQLSQQTKGGASYRVIQALRDRADITDNRGRF</sequence>
<dbReference type="STRING" id="1094466.KQS_12215"/>
<comment type="similarity">
    <text evidence="8">Belongs to the PpiD chaperone family.</text>
</comment>
<dbReference type="InterPro" id="IPR046357">
    <property type="entry name" value="PPIase_dom_sf"/>
</dbReference>
<keyword evidence="3" id="KW-0997">Cell inner membrane</keyword>
<dbReference type="PANTHER" id="PTHR47529:SF1">
    <property type="entry name" value="PERIPLASMIC CHAPERONE PPID"/>
    <property type="match status" value="1"/>
</dbReference>
<keyword evidence="2" id="KW-1003">Cell membrane</keyword>
<dbReference type="GO" id="GO:0003755">
    <property type="term" value="F:peptidyl-prolyl cis-trans isomerase activity"/>
    <property type="evidence" value="ECO:0007669"/>
    <property type="project" value="UniProtKB-KW"/>
</dbReference>
<keyword evidence="6" id="KW-0472">Membrane</keyword>
<dbReference type="Pfam" id="PF13623">
    <property type="entry name" value="SurA_N_2"/>
    <property type="match status" value="1"/>
</dbReference>
<comment type="subcellular location">
    <subcellularLocation>
        <location evidence="1">Cell inner membrane</location>
        <topology evidence="1">Single-pass type II membrane protein</topology>
        <orientation evidence="1">Periplasmic side</orientation>
    </subcellularLocation>
</comment>
<dbReference type="PATRIC" id="fig|1094466.5.peg.2387"/>
<dbReference type="Gene3D" id="3.10.50.40">
    <property type="match status" value="1"/>
</dbReference>
<dbReference type="OrthoDB" id="9812372at2"/>
<evidence type="ECO:0000313" key="14">
    <source>
        <dbReference type="Proteomes" id="UP000007599"/>
    </source>
</evidence>
<dbReference type="AlphaFoldDB" id="H8XRB7"/>
<evidence type="ECO:0000256" key="10">
    <source>
        <dbReference type="ARBA" id="ARBA00042775"/>
    </source>
</evidence>
<dbReference type="InterPro" id="IPR027304">
    <property type="entry name" value="Trigger_fact/SurA_dom_sf"/>
</dbReference>
<evidence type="ECO:0000256" key="5">
    <source>
        <dbReference type="ARBA" id="ARBA00022989"/>
    </source>
</evidence>
<name>H8XRB7_FLAIG</name>
<evidence type="ECO:0000256" key="1">
    <source>
        <dbReference type="ARBA" id="ARBA00004382"/>
    </source>
</evidence>
<keyword evidence="11" id="KW-0697">Rotamase</keyword>
<dbReference type="eggNOG" id="COG0760">
    <property type="taxonomic scope" value="Bacteria"/>
</dbReference>
<keyword evidence="4" id="KW-0812">Transmembrane</keyword>
<dbReference type="SUPFAM" id="SSF54534">
    <property type="entry name" value="FKBP-like"/>
    <property type="match status" value="1"/>
</dbReference>
<evidence type="ECO:0000256" key="11">
    <source>
        <dbReference type="PROSITE-ProRule" id="PRU00278"/>
    </source>
</evidence>
<evidence type="ECO:0000256" key="8">
    <source>
        <dbReference type="ARBA" id="ARBA00038408"/>
    </source>
</evidence>
<proteinExistence type="inferred from homology"/>
<dbReference type="PROSITE" id="PS50198">
    <property type="entry name" value="PPIC_PPIASE_2"/>
    <property type="match status" value="1"/>
</dbReference>
<reference evidence="14" key="2">
    <citation type="submission" date="2012-03" db="EMBL/GenBank/DDBJ databases">
        <title>Complete genome sequence of Flavobacterium indicum GPTSA100-9T, isolated from warm spring water.</title>
        <authorList>
            <person name="Barbier P."/>
            <person name="Houel A."/>
            <person name="Loux V."/>
            <person name="Poulain J."/>
            <person name="Bernardet J.-F."/>
            <person name="Touchon M."/>
            <person name="Duchaud E."/>
        </authorList>
    </citation>
    <scope>NUCLEOTIDE SEQUENCE [LARGE SCALE GENOMIC DNA]</scope>
    <source>
        <strain evidence="14">DSM 17447 / CIP 109464 / GPTSA100-9</strain>
    </source>
</reference>
<feature type="domain" description="PpiC" evidence="12">
    <location>
        <begin position="346"/>
        <end position="453"/>
    </location>
</feature>
<dbReference type="GO" id="GO:0005886">
    <property type="term" value="C:plasma membrane"/>
    <property type="evidence" value="ECO:0007669"/>
    <property type="project" value="UniProtKB-SubCell"/>
</dbReference>
<dbReference type="Pfam" id="PF13616">
    <property type="entry name" value="Rotamase_3"/>
    <property type="match status" value="1"/>
</dbReference>
<dbReference type="InterPro" id="IPR052029">
    <property type="entry name" value="PpiD_chaperone"/>
</dbReference>